<keyword evidence="4" id="KW-1185">Reference proteome</keyword>
<dbReference type="AlphaFoldDB" id="A0ABD3C4V9"/>
<evidence type="ECO:0000256" key="1">
    <source>
        <dbReference type="ARBA" id="ARBA00022737"/>
    </source>
</evidence>
<organism evidence="3 4">
    <name type="scientific">Castilleja foliolosa</name>
    <dbReference type="NCBI Taxonomy" id="1961234"/>
    <lineage>
        <taxon>Eukaryota</taxon>
        <taxon>Viridiplantae</taxon>
        <taxon>Streptophyta</taxon>
        <taxon>Embryophyta</taxon>
        <taxon>Tracheophyta</taxon>
        <taxon>Spermatophyta</taxon>
        <taxon>Magnoliopsida</taxon>
        <taxon>eudicotyledons</taxon>
        <taxon>Gunneridae</taxon>
        <taxon>Pentapetalae</taxon>
        <taxon>asterids</taxon>
        <taxon>lamiids</taxon>
        <taxon>Lamiales</taxon>
        <taxon>Orobanchaceae</taxon>
        <taxon>Pedicularideae</taxon>
        <taxon>Castillejinae</taxon>
        <taxon>Castilleja</taxon>
    </lineage>
</organism>
<name>A0ABD3C4V9_9LAMI</name>
<dbReference type="Pfam" id="PF01535">
    <property type="entry name" value="PPR"/>
    <property type="match status" value="1"/>
</dbReference>
<dbReference type="PANTHER" id="PTHR46862:SF3">
    <property type="entry name" value="OS07G0661900 PROTEIN"/>
    <property type="match status" value="1"/>
</dbReference>
<dbReference type="InterPro" id="IPR011990">
    <property type="entry name" value="TPR-like_helical_dom_sf"/>
</dbReference>
<evidence type="ECO:0000256" key="2">
    <source>
        <dbReference type="PROSITE-ProRule" id="PRU00708"/>
    </source>
</evidence>
<dbReference type="Proteomes" id="UP001632038">
    <property type="component" value="Unassembled WGS sequence"/>
</dbReference>
<sequence>MGRIEALLDRDVRFALKQHTQNAVGRVRKSRLVKESLLWIKHMKLRGIFPDEVTMLTVVKVLKNAGEYDRAKKYYKDWSVWKIELDDLDFGDDQSVISLKQFLLSDLYLGLHKYALESCVVFANKGFGFNSSAYNAAIRAYTAYGKTEEALKMLMRMQEEGSSLMLLR</sequence>
<dbReference type="Gene3D" id="1.25.40.10">
    <property type="entry name" value="Tetratricopeptide repeat domain"/>
    <property type="match status" value="1"/>
</dbReference>
<evidence type="ECO:0008006" key="5">
    <source>
        <dbReference type="Google" id="ProtNLM"/>
    </source>
</evidence>
<reference evidence="4" key="1">
    <citation type="journal article" date="2024" name="IScience">
        <title>Strigolactones Initiate the Formation of Haustorium-like Structures in Castilleja.</title>
        <authorList>
            <person name="Buerger M."/>
            <person name="Peterson D."/>
            <person name="Chory J."/>
        </authorList>
    </citation>
    <scope>NUCLEOTIDE SEQUENCE [LARGE SCALE GENOMIC DNA]</scope>
</reference>
<dbReference type="InterPro" id="IPR002885">
    <property type="entry name" value="PPR_rpt"/>
</dbReference>
<gene>
    <name evidence="3" type="ORF">CASFOL_031499</name>
</gene>
<dbReference type="EMBL" id="JAVIJP010000053">
    <property type="protein sequence ID" value="KAL3624831.1"/>
    <property type="molecule type" value="Genomic_DNA"/>
</dbReference>
<proteinExistence type="predicted"/>
<feature type="repeat" description="PPR" evidence="2">
    <location>
        <begin position="130"/>
        <end position="164"/>
    </location>
</feature>
<dbReference type="PROSITE" id="PS51375">
    <property type="entry name" value="PPR"/>
    <property type="match status" value="1"/>
</dbReference>
<keyword evidence="1" id="KW-0677">Repeat</keyword>
<evidence type="ECO:0000313" key="3">
    <source>
        <dbReference type="EMBL" id="KAL3624831.1"/>
    </source>
</evidence>
<protein>
    <recommendedName>
        <fullName evidence="5">Pentatricopeptide repeat-containing protein</fullName>
    </recommendedName>
</protein>
<comment type="caution">
    <text evidence="3">The sequence shown here is derived from an EMBL/GenBank/DDBJ whole genome shotgun (WGS) entry which is preliminary data.</text>
</comment>
<dbReference type="PANTHER" id="PTHR46862">
    <property type="entry name" value="OS07G0661900 PROTEIN"/>
    <property type="match status" value="1"/>
</dbReference>
<dbReference type="NCBIfam" id="TIGR00756">
    <property type="entry name" value="PPR"/>
    <property type="match status" value="1"/>
</dbReference>
<evidence type="ECO:0000313" key="4">
    <source>
        <dbReference type="Proteomes" id="UP001632038"/>
    </source>
</evidence>
<accession>A0ABD3C4V9</accession>